<dbReference type="InterPro" id="IPR000531">
    <property type="entry name" value="Beta-barrel_TonB"/>
</dbReference>
<dbReference type="GO" id="GO:0009279">
    <property type="term" value="C:cell outer membrane"/>
    <property type="evidence" value="ECO:0007669"/>
    <property type="project" value="UniProtKB-SubCell"/>
</dbReference>
<feature type="chain" id="PRO_5019124901" evidence="10">
    <location>
        <begin position="28"/>
        <end position="812"/>
    </location>
</feature>
<gene>
    <name evidence="13" type="ORF">EOE18_16135</name>
</gene>
<keyword evidence="2 8" id="KW-0813">Transport</keyword>
<reference evidence="13 14" key="1">
    <citation type="submission" date="2019-01" db="EMBL/GenBank/DDBJ databases">
        <authorList>
            <person name="Chen W.-M."/>
        </authorList>
    </citation>
    <scope>NUCLEOTIDE SEQUENCE [LARGE SCALE GENOMIC DNA]</scope>
    <source>
        <strain evidence="13 14">FSY-9</strain>
    </source>
</reference>
<dbReference type="InterPro" id="IPR012910">
    <property type="entry name" value="Plug_dom"/>
</dbReference>
<keyword evidence="6 8" id="KW-0472">Membrane</keyword>
<feature type="domain" description="TonB-dependent receptor-like beta-barrel" evidence="11">
    <location>
        <begin position="302"/>
        <end position="771"/>
    </location>
</feature>
<evidence type="ECO:0000256" key="10">
    <source>
        <dbReference type="SAM" id="SignalP"/>
    </source>
</evidence>
<dbReference type="CDD" id="cd01347">
    <property type="entry name" value="ligand_gated_channel"/>
    <property type="match status" value="1"/>
</dbReference>
<keyword evidence="14" id="KW-1185">Reference proteome</keyword>
<evidence type="ECO:0000256" key="1">
    <source>
        <dbReference type="ARBA" id="ARBA00004571"/>
    </source>
</evidence>
<evidence type="ECO:0000256" key="8">
    <source>
        <dbReference type="PROSITE-ProRule" id="PRU01360"/>
    </source>
</evidence>
<evidence type="ECO:0000256" key="4">
    <source>
        <dbReference type="ARBA" id="ARBA00022692"/>
    </source>
</evidence>
<dbReference type="EMBL" id="SACO01000016">
    <property type="protein sequence ID" value="RVU03349.1"/>
    <property type="molecule type" value="Genomic_DNA"/>
</dbReference>
<evidence type="ECO:0000259" key="11">
    <source>
        <dbReference type="Pfam" id="PF00593"/>
    </source>
</evidence>
<keyword evidence="4 8" id="KW-0812">Transmembrane</keyword>
<dbReference type="OrthoDB" id="7051241at2"/>
<evidence type="ECO:0000256" key="7">
    <source>
        <dbReference type="ARBA" id="ARBA00023237"/>
    </source>
</evidence>
<dbReference type="PROSITE" id="PS52016">
    <property type="entry name" value="TONB_DEPENDENT_REC_3"/>
    <property type="match status" value="1"/>
</dbReference>
<dbReference type="InterPro" id="IPR037066">
    <property type="entry name" value="Plug_dom_sf"/>
</dbReference>
<evidence type="ECO:0000256" key="9">
    <source>
        <dbReference type="RuleBase" id="RU003357"/>
    </source>
</evidence>
<protein>
    <submittedName>
        <fullName evidence="13">TonB-dependent receptor</fullName>
    </submittedName>
</protein>
<evidence type="ECO:0000313" key="13">
    <source>
        <dbReference type="EMBL" id="RVU03349.1"/>
    </source>
</evidence>
<dbReference type="PANTHER" id="PTHR47234">
    <property type="match status" value="1"/>
</dbReference>
<dbReference type="InterPro" id="IPR036942">
    <property type="entry name" value="Beta-barrel_TonB_sf"/>
</dbReference>
<keyword evidence="13" id="KW-0675">Receptor</keyword>
<organism evidence="13 14">
    <name type="scientific">Novosphingobium umbonatum</name>
    <dbReference type="NCBI Taxonomy" id="1908524"/>
    <lineage>
        <taxon>Bacteria</taxon>
        <taxon>Pseudomonadati</taxon>
        <taxon>Pseudomonadota</taxon>
        <taxon>Alphaproteobacteria</taxon>
        <taxon>Sphingomonadales</taxon>
        <taxon>Sphingomonadaceae</taxon>
        <taxon>Novosphingobium</taxon>
    </lineage>
</organism>
<sequence>MACISSRLASVLLTGAAAVVVATPAWAADGPSGGDAIIVTGTRQVARSATQSLAPIDVLSAKDLQTSGKQSVRDLLGTLLPSINVSNAGSGASFAVKALALRGLSTDHVLVLVNGKRRHNTATLFINGATVSGQSPADLDLIPSTSISRIEVLRDGASAQYGSDAIAGVVNVIMKDDLGGGASFLGGATKDGGGQTGRFSIDKGFAIGGARLHLSAESWVQARTARSAPNPGQFYARVGQLYSATTGTLDPREATVDRNVNKAGQPASEGFNLGYDFSVPVGSVKFYSFGTMSHRHNDAYLTFRFPDASNNIPEIYPNGYSPHLNVSDRDYQVTAGVKSQSGAAVNFDLSSSYSTNMVSYVETTALNASMGPASPTTFYIGRVKNTEWTNNLDLQKEVGLGLYQPLSVAVGGEFRQSTYGIEAGEAASYIDGGYKSTSGVNAGVLRTSGSQGVTGFAPSMAGSWKRKAWSAYVNLEQKILPGVELALAGRHEDYSDFGKTDTGKVSTRLEPVKGLALRGTASTGFRAPTLQQQHYSSASTINVSGALLPVSALPVDSAAAIALGAKPLKPERSVNYSVGFVFTAIPRFSLTVDAYQIKVKDRILLSSTLQGTLVRSVLAAAGITSSAGGFYFGNSTDTRTRGLDIVGTYRADLGQLGSANLSLSANFNETVFTRVDSVPSVLAGAGLVLIGRDRQGDFTRGTPRNKFIANVAWEKDRANVNLRATRYGSVTQVNASAAGPDATVQPKVIVDLDVGYKITDKIKFSLGANNLFNIYPDKLPVSLQGSGFSQYNPYSPYGVSGGFYYGRINYTF</sequence>
<proteinExistence type="inferred from homology"/>
<keyword evidence="3 8" id="KW-1134">Transmembrane beta strand</keyword>
<evidence type="ECO:0000256" key="3">
    <source>
        <dbReference type="ARBA" id="ARBA00022452"/>
    </source>
</evidence>
<evidence type="ECO:0000256" key="6">
    <source>
        <dbReference type="ARBA" id="ARBA00023136"/>
    </source>
</evidence>
<dbReference type="PANTHER" id="PTHR47234:SF3">
    <property type="entry name" value="SECRETIN_TONB SHORT N-TERMINAL DOMAIN-CONTAINING PROTEIN"/>
    <property type="match status" value="1"/>
</dbReference>
<comment type="similarity">
    <text evidence="8 9">Belongs to the TonB-dependent receptor family.</text>
</comment>
<accession>A0A437N0C0</accession>
<dbReference type="InterPro" id="IPR039426">
    <property type="entry name" value="TonB-dep_rcpt-like"/>
</dbReference>
<evidence type="ECO:0000313" key="14">
    <source>
        <dbReference type="Proteomes" id="UP000282837"/>
    </source>
</evidence>
<dbReference type="Pfam" id="PF07715">
    <property type="entry name" value="Plug"/>
    <property type="match status" value="1"/>
</dbReference>
<feature type="domain" description="TonB-dependent receptor plug" evidence="12">
    <location>
        <begin position="52"/>
        <end position="169"/>
    </location>
</feature>
<keyword evidence="5 9" id="KW-0798">TonB box</keyword>
<keyword evidence="10" id="KW-0732">Signal</keyword>
<comment type="caution">
    <text evidence="13">The sequence shown here is derived from an EMBL/GenBank/DDBJ whole genome shotgun (WGS) entry which is preliminary data.</text>
</comment>
<feature type="signal peptide" evidence="10">
    <location>
        <begin position="1"/>
        <end position="27"/>
    </location>
</feature>
<comment type="subcellular location">
    <subcellularLocation>
        <location evidence="1 8">Cell outer membrane</location>
        <topology evidence="1 8">Multi-pass membrane protein</topology>
    </subcellularLocation>
</comment>
<evidence type="ECO:0000256" key="5">
    <source>
        <dbReference type="ARBA" id="ARBA00023077"/>
    </source>
</evidence>
<evidence type="ECO:0000256" key="2">
    <source>
        <dbReference type="ARBA" id="ARBA00022448"/>
    </source>
</evidence>
<dbReference type="AlphaFoldDB" id="A0A437N0C0"/>
<dbReference type="RefSeq" id="WP_127711410.1">
    <property type="nucleotide sequence ID" value="NZ_SACO01000016.1"/>
</dbReference>
<name>A0A437N0C0_9SPHN</name>
<dbReference type="Gene3D" id="2.40.170.20">
    <property type="entry name" value="TonB-dependent receptor, beta-barrel domain"/>
    <property type="match status" value="1"/>
</dbReference>
<dbReference type="Pfam" id="PF00593">
    <property type="entry name" value="TonB_dep_Rec_b-barrel"/>
    <property type="match status" value="1"/>
</dbReference>
<keyword evidence="7 8" id="KW-0998">Cell outer membrane</keyword>
<dbReference type="SUPFAM" id="SSF56935">
    <property type="entry name" value="Porins"/>
    <property type="match status" value="1"/>
</dbReference>
<dbReference type="Proteomes" id="UP000282837">
    <property type="component" value="Unassembled WGS sequence"/>
</dbReference>
<dbReference type="Gene3D" id="2.170.130.10">
    <property type="entry name" value="TonB-dependent receptor, plug domain"/>
    <property type="match status" value="1"/>
</dbReference>
<evidence type="ECO:0000259" key="12">
    <source>
        <dbReference type="Pfam" id="PF07715"/>
    </source>
</evidence>